<dbReference type="EC" id="2.7.7.13" evidence="2"/>
<reference evidence="12 13" key="1">
    <citation type="submission" date="2017-02" db="EMBL/GenBank/DDBJ databases">
        <title>Chromobacterium haemolyticum H5244.</title>
        <authorList>
            <person name="Gulvik C.A."/>
        </authorList>
    </citation>
    <scope>NUCLEOTIDE SEQUENCE [LARGE SCALE GENOMIC DNA]</scope>
    <source>
        <strain evidence="12 13">H5244</strain>
    </source>
</reference>
<dbReference type="InterPro" id="IPR006375">
    <property type="entry name" value="Man1P_GuaTrfase/Man6P_Isoase"/>
</dbReference>
<dbReference type="OrthoDB" id="9806359at2"/>
<dbReference type="CDD" id="cd02509">
    <property type="entry name" value="GDP-M1P_Guanylyltransferase"/>
    <property type="match status" value="1"/>
</dbReference>
<keyword evidence="4 12" id="KW-0548">Nucleotidyltransferase</keyword>
<keyword evidence="5" id="KW-0547">Nucleotide-binding</keyword>
<dbReference type="GO" id="GO:0004475">
    <property type="term" value="F:mannose-1-phosphate guanylyltransferase (GTP) activity"/>
    <property type="evidence" value="ECO:0007669"/>
    <property type="project" value="UniProtKB-EC"/>
</dbReference>
<dbReference type="InterPro" id="IPR005835">
    <property type="entry name" value="NTP_transferase_dom"/>
</dbReference>
<dbReference type="GO" id="GO:0000271">
    <property type="term" value="P:polysaccharide biosynthetic process"/>
    <property type="evidence" value="ECO:0007669"/>
    <property type="project" value="InterPro"/>
</dbReference>
<dbReference type="InterPro" id="IPR029044">
    <property type="entry name" value="Nucleotide-diphossugar_trans"/>
</dbReference>
<dbReference type="CDD" id="cd02213">
    <property type="entry name" value="cupin_PMI_typeII_C"/>
    <property type="match status" value="1"/>
</dbReference>
<evidence type="ECO:0000259" key="9">
    <source>
        <dbReference type="Pfam" id="PF00483"/>
    </source>
</evidence>
<evidence type="ECO:0000256" key="2">
    <source>
        <dbReference type="ARBA" id="ARBA00012387"/>
    </source>
</evidence>
<dbReference type="Pfam" id="PF00483">
    <property type="entry name" value="NTP_transferase"/>
    <property type="match status" value="1"/>
</dbReference>
<proteinExistence type="inferred from homology"/>
<dbReference type="PANTHER" id="PTHR46390">
    <property type="entry name" value="MANNOSE-1-PHOSPHATE GUANYLYLTRANSFERASE"/>
    <property type="match status" value="1"/>
</dbReference>
<keyword evidence="12" id="KW-0413">Isomerase</keyword>
<evidence type="ECO:0000256" key="7">
    <source>
        <dbReference type="ARBA" id="ARBA00047343"/>
    </source>
</evidence>
<dbReference type="InterPro" id="IPR054566">
    <property type="entry name" value="ManC/GMP-like_b-helix"/>
</dbReference>
<dbReference type="InterPro" id="IPR051161">
    <property type="entry name" value="Mannose-6P_isomerase_type2"/>
</dbReference>
<evidence type="ECO:0000259" key="10">
    <source>
        <dbReference type="Pfam" id="PF01050"/>
    </source>
</evidence>
<dbReference type="InterPro" id="IPR049577">
    <property type="entry name" value="GMPP_N"/>
</dbReference>
<evidence type="ECO:0000313" key="13">
    <source>
        <dbReference type="Proteomes" id="UP000192721"/>
    </source>
</evidence>
<feature type="domain" description="Mannose-6-phosphate isomerase type II C-terminal" evidence="10">
    <location>
        <begin position="367"/>
        <end position="478"/>
    </location>
</feature>
<evidence type="ECO:0000313" key="12">
    <source>
        <dbReference type="EMBL" id="OQS37324.1"/>
    </source>
</evidence>
<dbReference type="Pfam" id="PF01050">
    <property type="entry name" value="MannoseP_isomer"/>
    <property type="match status" value="1"/>
</dbReference>
<dbReference type="PANTHER" id="PTHR46390:SF1">
    <property type="entry name" value="MANNOSE-1-PHOSPHATE GUANYLYLTRANSFERASE"/>
    <property type="match status" value="1"/>
</dbReference>
<dbReference type="Pfam" id="PF22640">
    <property type="entry name" value="ManC_GMP_beta-helix"/>
    <property type="match status" value="1"/>
</dbReference>
<dbReference type="NCBIfam" id="TIGR01479">
    <property type="entry name" value="GMP_PMI"/>
    <property type="match status" value="1"/>
</dbReference>
<dbReference type="FunFam" id="3.90.550.10:FF:000046">
    <property type="entry name" value="Mannose-1-phosphate guanylyltransferase (GDP)"/>
    <property type="match status" value="1"/>
</dbReference>
<evidence type="ECO:0000256" key="8">
    <source>
        <dbReference type="RuleBase" id="RU004190"/>
    </source>
</evidence>
<comment type="similarity">
    <text evidence="1 8">Belongs to the mannose-6-phosphate isomerase type 2 family.</text>
</comment>
<dbReference type="GO" id="GO:0005525">
    <property type="term" value="F:GTP binding"/>
    <property type="evidence" value="ECO:0007669"/>
    <property type="project" value="UniProtKB-KW"/>
</dbReference>
<dbReference type="SUPFAM" id="SSF53448">
    <property type="entry name" value="Nucleotide-diphospho-sugar transferases"/>
    <property type="match status" value="1"/>
</dbReference>
<dbReference type="InterPro" id="IPR011051">
    <property type="entry name" value="RmlC_Cupin_sf"/>
</dbReference>
<evidence type="ECO:0000256" key="3">
    <source>
        <dbReference type="ARBA" id="ARBA00022679"/>
    </source>
</evidence>
<dbReference type="RefSeq" id="WP_019104151.1">
    <property type="nucleotide sequence ID" value="NZ_AP019312.1"/>
</dbReference>
<evidence type="ECO:0000256" key="5">
    <source>
        <dbReference type="ARBA" id="ARBA00022741"/>
    </source>
</evidence>
<protein>
    <recommendedName>
        <fullName evidence="2">mannose-1-phosphate guanylyltransferase</fullName>
        <ecNumber evidence="2">2.7.7.13</ecNumber>
    </recommendedName>
</protein>
<name>A0A1W0CFF1_9NEIS</name>
<evidence type="ECO:0000256" key="6">
    <source>
        <dbReference type="ARBA" id="ARBA00023134"/>
    </source>
</evidence>
<evidence type="ECO:0000259" key="11">
    <source>
        <dbReference type="Pfam" id="PF22640"/>
    </source>
</evidence>
<dbReference type="AlphaFoldDB" id="A0A1W0CFF1"/>
<feature type="domain" description="Nucleotidyl transferase" evidence="9">
    <location>
        <begin position="10"/>
        <end position="299"/>
    </location>
</feature>
<accession>A0A1W0CFF1</accession>
<dbReference type="InterPro" id="IPR014710">
    <property type="entry name" value="RmlC-like_jellyroll"/>
</dbReference>
<keyword evidence="3 12" id="KW-0808">Transferase</keyword>
<comment type="caution">
    <text evidence="12">The sequence shown here is derived from an EMBL/GenBank/DDBJ whole genome shotgun (WGS) entry which is preliminary data.</text>
</comment>
<sequence>MQTQIPELIPCIVSGGAGTRLWPVSRQAFPKPFIRLADDQSLLQKAFLRAARLPGVKRVMIITNQQAQLRTLDECRAVNAGGLALELLLEPEGRNTAPALAAAAADLLEREPAANPLLLALPADHLIADEAAFAAAVEKAARLAGDGRIVVFGLKPSRAETGFGYIEAGAAIGADGQEVARFVEKPDHAAAEGYLAGGRHLWNSGMFCFSAAALCEELAEHAPDVLAAVRDCLAHSPASQSADHRLRALERERFGRCPDISIDYAVMERTRAAAVVRCELGWSDIGNWDSLAEQFPADADGNRVSGDALLRDSHDCFIQSRGRLIAMLGVDNLAVVDTPDALLVADRGRSQEVRELARRLQDQNHPAWRLHLSSQRPWGHYTVLADSERYKIKRIVVKPGASLSLQMHHHRSEHWIVVSGTAMVTHGQEERLLHTNESTFIPAGETHRLSNPGLIDLVLIEVQSGEYLGEDDIVRFADDYGRSEAAP</sequence>
<dbReference type="EMBL" id="MUKV01000019">
    <property type="protein sequence ID" value="OQS37324.1"/>
    <property type="molecule type" value="Genomic_DNA"/>
</dbReference>
<evidence type="ECO:0000256" key="4">
    <source>
        <dbReference type="ARBA" id="ARBA00022695"/>
    </source>
</evidence>
<dbReference type="FunFam" id="2.60.120.10:FF:000032">
    <property type="entry name" value="Mannose-1-phosphate guanylyltransferase/mannose-6-phosphate isomerase"/>
    <property type="match status" value="1"/>
</dbReference>
<dbReference type="GO" id="GO:0009298">
    <property type="term" value="P:GDP-mannose biosynthetic process"/>
    <property type="evidence" value="ECO:0007669"/>
    <property type="project" value="TreeGrafter"/>
</dbReference>
<dbReference type="Gene3D" id="3.90.550.10">
    <property type="entry name" value="Spore Coat Polysaccharide Biosynthesis Protein SpsA, Chain A"/>
    <property type="match status" value="1"/>
</dbReference>
<dbReference type="InterPro" id="IPR001538">
    <property type="entry name" value="Man6P_isomerase-2_C"/>
</dbReference>
<gene>
    <name evidence="12" type="ORF">B0T45_14555</name>
</gene>
<evidence type="ECO:0000256" key="1">
    <source>
        <dbReference type="ARBA" id="ARBA00006115"/>
    </source>
</evidence>
<dbReference type="GeneID" id="58557796"/>
<dbReference type="GO" id="GO:0016853">
    <property type="term" value="F:isomerase activity"/>
    <property type="evidence" value="ECO:0007669"/>
    <property type="project" value="UniProtKB-KW"/>
</dbReference>
<feature type="domain" description="MannoseP isomerase/GMP-like beta-helix" evidence="11">
    <location>
        <begin position="312"/>
        <end position="360"/>
    </location>
</feature>
<dbReference type="SUPFAM" id="SSF51182">
    <property type="entry name" value="RmlC-like cupins"/>
    <property type="match status" value="1"/>
</dbReference>
<organism evidence="12 13">
    <name type="scientific">Chromobacterium haemolyticum</name>
    <dbReference type="NCBI Taxonomy" id="394935"/>
    <lineage>
        <taxon>Bacteria</taxon>
        <taxon>Pseudomonadati</taxon>
        <taxon>Pseudomonadota</taxon>
        <taxon>Betaproteobacteria</taxon>
        <taxon>Neisseriales</taxon>
        <taxon>Chromobacteriaceae</taxon>
        <taxon>Chromobacterium</taxon>
    </lineage>
</organism>
<keyword evidence="6" id="KW-0342">GTP-binding</keyword>
<comment type="catalytic activity">
    <reaction evidence="7">
        <text>alpha-D-mannose 1-phosphate + GTP + H(+) = GDP-alpha-D-mannose + diphosphate</text>
        <dbReference type="Rhea" id="RHEA:15229"/>
        <dbReference type="ChEBI" id="CHEBI:15378"/>
        <dbReference type="ChEBI" id="CHEBI:33019"/>
        <dbReference type="ChEBI" id="CHEBI:37565"/>
        <dbReference type="ChEBI" id="CHEBI:57527"/>
        <dbReference type="ChEBI" id="CHEBI:58409"/>
        <dbReference type="EC" id="2.7.7.13"/>
    </reaction>
</comment>
<dbReference type="Proteomes" id="UP000192721">
    <property type="component" value="Unassembled WGS sequence"/>
</dbReference>
<dbReference type="Gene3D" id="2.60.120.10">
    <property type="entry name" value="Jelly Rolls"/>
    <property type="match status" value="1"/>
</dbReference>